<protein>
    <recommendedName>
        <fullName evidence="11">Peptidase C39 domain-containing protein</fullName>
    </recommendedName>
</protein>
<dbReference type="EMBL" id="CP051204">
    <property type="protein sequence ID" value="QJB39449.1"/>
    <property type="molecule type" value="Genomic_DNA"/>
</dbReference>
<gene>
    <name evidence="13" type="ORF">HF324_16920</name>
    <name evidence="12" type="ORF">HF329_17320</name>
</gene>
<evidence type="ECO:0000313" key="12">
    <source>
        <dbReference type="EMBL" id="QJB32982.1"/>
    </source>
</evidence>
<dbReference type="GO" id="GO:0005524">
    <property type="term" value="F:ATP binding"/>
    <property type="evidence" value="ECO:0007669"/>
    <property type="project" value="InterPro"/>
</dbReference>
<reference evidence="12" key="2">
    <citation type="submission" date="2020-09" db="EMBL/GenBank/DDBJ databases">
        <authorList>
            <person name="Kittiwongwattana C."/>
        </authorList>
    </citation>
    <scope>NUCLEOTIDE SEQUENCE</scope>
    <source>
        <strain evidence="12">1310</strain>
    </source>
</reference>
<dbReference type="Gene3D" id="1.20.1440.130">
    <property type="entry name" value="VKOR domain"/>
    <property type="match status" value="1"/>
</dbReference>
<evidence type="ECO:0000256" key="10">
    <source>
        <dbReference type="SAM" id="Phobius"/>
    </source>
</evidence>
<evidence type="ECO:0000259" key="11">
    <source>
        <dbReference type="PROSITE" id="PS50990"/>
    </source>
</evidence>
<dbReference type="GO" id="GO:0016020">
    <property type="term" value="C:membrane"/>
    <property type="evidence" value="ECO:0007669"/>
    <property type="project" value="UniProtKB-SubCell"/>
</dbReference>
<feature type="transmembrane region" description="Helical" evidence="10">
    <location>
        <begin position="238"/>
        <end position="261"/>
    </location>
</feature>
<feature type="transmembrane region" description="Helical" evidence="10">
    <location>
        <begin position="267"/>
        <end position="285"/>
    </location>
</feature>
<evidence type="ECO:0000256" key="5">
    <source>
        <dbReference type="ARBA" id="ARBA00022989"/>
    </source>
</evidence>
<keyword evidence="9" id="KW-0676">Redox-active center</keyword>
<dbReference type="AlphaFoldDB" id="A0AAE6ZJC8"/>
<dbReference type="Gene3D" id="3.40.30.10">
    <property type="entry name" value="Glutaredoxin"/>
    <property type="match status" value="1"/>
</dbReference>
<dbReference type="EMBL" id="CP051205">
    <property type="protein sequence ID" value="QJB32982.1"/>
    <property type="molecule type" value="Genomic_DNA"/>
</dbReference>
<dbReference type="CDD" id="cd12921">
    <property type="entry name" value="VKOR_4"/>
    <property type="match status" value="1"/>
</dbReference>
<sequence length="542" mass="59990">MPMSILHAFFHLSKDNCVLATQQLLRLLKVNVTNESLENALKGHPDYPSLLSVYESLTQWGVKTKAVKVSQENFASVPCPFMAHVREGTQTRFVTVGEVTETQVIFYNDSNKPVSEKRMHFLGRWTGVILLAEAEDTAGEEDYRLKQRSAMASRAGIGLTFLTPLIFFCLQAFLSSGQQRTAVWMMVIYSILKLSGLVVAGLLLMGELDQHNPLLKKICGVGKTTGCGAVLSAKSSKIFAGISWGDIGFAYFSGGLLSLFMSHFSPGAVYAASLLSLLSVGFIPYSLYQQKYVIGRWCLLCLTTLAILFCEFCCAVWIRPFPMAFSVNMLEQTGSLIAFICIPLFLRQVIKPLQLKAKEGVLKGHSLSKLMRNQQVFQSTLTNQKAVSSHEGLGILIGNPDAVNKVIKVCNPYCPPCIQSHGAIGAIARSGHDVSVQIIFTATAEESDVRSFPAKHLLALYDRNDPALMLQALDDWYHHPNYADFALKYPLPEGIHQHGPRLTAMRRWCDTAGVTATPTFFINGHELPDIYTINDVRYFLST</sequence>
<dbReference type="Proteomes" id="UP000502421">
    <property type="component" value="Chromosome"/>
</dbReference>
<comment type="subcellular location">
    <subcellularLocation>
        <location evidence="1">Membrane</location>
        <topology evidence="1">Multi-pass membrane protein</topology>
    </subcellularLocation>
</comment>
<dbReference type="InterPro" id="IPR005074">
    <property type="entry name" value="Peptidase_C39"/>
</dbReference>
<dbReference type="Proteomes" id="UP000503144">
    <property type="component" value="Chromosome"/>
</dbReference>
<feature type="transmembrane region" description="Helical" evidence="10">
    <location>
        <begin position="186"/>
        <end position="206"/>
    </location>
</feature>
<evidence type="ECO:0000313" key="13">
    <source>
        <dbReference type="EMBL" id="QJB39449.1"/>
    </source>
</evidence>
<dbReference type="Gene3D" id="3.90.70.10">
    <property type="entry name" value="Cysteine proteinases"/>
    <property type="match status" value="1"/>
</dbReference>
<feature type="transmembrane region" description="Helical" evidence="10">
    <location>
        <begin position="155"/>
        <end position="174"/>
    </location>
</feature>
<evidence type="ECO:0000256" key="6">
    <source>
        <dbReference type="ARBA" id="ARBA00023002"/>
    </source>
</evidence>
<comment type="similarity">
    <text evidence="2">Belongs to the VKOR family.</text>
</comment>
<evidence type="ECO:0000256" key="9">
    <source>
        <dbReference type="ARBA" id="ARBA00023284"/>
    </source>
</evidence>
<proteinExistence type="inferred from homology"/>
<keyword evidence="7 10" id="KW-0472">Membrane</keyword>
<feature type="transmembrane region" description="Helical" evidence="10">
    <location>
        <begin position="297"/>
        <end position="318"/>
    </location>
</feature>
<evidence type="ECO:0000256" key="1">
    <source>
        <dbReference type="ARBA" id="ARBA00004141"/>
    </source>
</evidence>
<keyword evidence="5 10" id="KW-1133">Transmembrane helix</keyword>
<name>A0AAE6ZJC8_9BACT</name>
<dbReference type="GO" id="GO:0008233">
    <property type="term" value="F:peptidase activity"/>
    <property type="evidence" value="ECO:0007669"/>
    <property type="project" value="InterPro"/>
</dbReference>
<dbReference type="InterPro" id="IPR036249">
    <property type="entry name" value="Thioredoxin-like_sf"/>
</dbReference>
<dbReference type="Pfam" id="PF13462">
    <property type="entry name" value="Thioredoxin_4"/>
    <property type="match status" value="1"/>
</dbReference>
<dbReference type="InterPro" id="IPR038354">
    <property type="entry name" value="VKOR_sf"/>
</dbReference>
<dbReference type="GO" id="GO:0006508">
    <property type="term" value="P:proteolysis"/>
    <property type="evidence" value="ECO:0007669"/>
    <property type="project" value="InterPro"/>
</dbReference>
<dbReference type="SUPFAM" id="SSF52833">
    <property type="entry name" value="Thioredoxin-like"/>
    <property type="match status" value="1"/>
</dbReference>
<evidence type="ECO:0000256" key="3">
    <source>
        <dbReference type="ARBA" id="ARBA00022692"/>
    </source>
</evidence>
<dbReference type="GO" id="GO:0048038">
    <property type="term" value="F:quinone binding"/>
    <property type="evidence" value="ECO:0007669"/>
    <property type="project" value="UniProtKB-KW"/>
</dbReference>
<keyword evidence="8" id="KW-1015">Disulfide bond</keyword>
<dbReference type="InterPro" id="IPR012932">
    <property type="entry name" value="VKOR"/>
</dbReference>
<evidence type="ECO:0000256" key="8">
    <source>
        <dbReference type="ARBA" id="ARBA00023157"/>
    </source>
</evidence>
<evidence type="ECO:0000313" key="14">
    <source>
        <dbReference type="Proteomes" id="UP000502421"/>
    </source>
</evidence>
<dbReference type="InterPro" id="IPR012336">
    <property type="entry name" value="Thioredoxin-like_fold"/>
</dbReference>
<dbReference type="RefSeq" id="WP_168805701.1">
    <property type="nucleotide sequence ID" value="NZ_CP051204.2"/>
</dbReference>
<dbReference type="Pfam" id="PF07884">
    <property type="entry name" value="VKOR"/>
    <property type="match status" value="1"/>
</dbReference>
<organism evidence="12 14">
    <name type="scientific">Chitinophaga oryzae</name>
    <dbReference type="NCBI Taxonomy" id="2725414"/>
    <lineage>
        <taxon>Bacteria</taxon>
        <taxon>Pseudomonadati</taxon>
        <taxon>Bacteroidota</taxon>
        <taxon>Chitinophagia</taxon>
        <taxon>Chitinophagales</taxon>
        <taxon>Chitinophagaceae</taxon>
        <taxon>Chitinophaga</taxon>
    </lineage>
</organism>
<dbReference type="PROSITE" id="PS50990">
    <property type="entry name" value="PEPTIDASE_C39"/>
    <property type="match status" value="1"/>
</dbReference>
<evidence type="ECO:0000313" key="15">
    <source>
        <dbReference type="Proteomes" id="UP000503144"/>
    </source>
</evidence>
<reference evidence="14" key="1">
    <citation type="submission" date="2020-04" db="EMBL/GenBank/DDBJ databases">
        <authorList>
            <person name="Kittiwongwattana C."/>
        </authorList>
    </citation>
    <scope>NUCLEOTIDE SEQUENCE [LARGE SCALE GENOMIC DNA]</scope>
    <source>
        <strain evidence="13">1303</strain>
        <strain evidence="14">1310</strain>
    </source>
</reference>
<dbReference type="KEGG" id="coy:HF329_17320"/>
<keyword evidence="15" id="KW-1185">Reference proteome</keyword>
<keyword evidence="6" id="KW-0560">Oxidoreductase</keyword>
<evidence type="ECO:0000256" key="7">
    <source>
        <dbReference type="ARBA" id="ARBA00023136"/>
    </source>
</evidence>
<evidence type="ECO:0000256" key="2">
    <source>
        <dbReference type="ARBA" id="ARBA00006214"/>
    </source>
</evidence>
<feature type="domain" description="Peptidase C39" evidence="11">
    <location>
        <begin position="11"/>
        <end position="132"/>
    </location>
</feature>
<accession>A0AAE6ZJC8</accession>
<evidence type="ECO:0000256" key="4">
    <source>
        <dbReference type="ARBA" id="ARBA00022719"/>
    </source>
</evidence>
<dbReference type="GO" id="GO:0016491">
    <property type="term" value="F:oxidoreductase activity"/>
    <property type="evidence" value="ECO:0007669"/>
    <property type="project" value="UniProtKB-KW"/>
</dbReference>
<keyword evidence="4" id="KW-0874">Quinone</keyword>
<dbReference type="Pfam" id="PF03412">
    <property type="entry name" value="Peptidase_C39"/>
    <property type="match status" value="1"/>
</dbReference>
<keyword evidence="3 10" id="KW-0812">Transmembrane</keyword>